<dbReference type="SUPFAM" id="SSF52172">
    <property type="entry name" value="CheY-like"/>
    <property type="match status" value="1"/>
</dbReference>
<name>A0A518I088_9BACT</name>
<dbReference type="Pfam" id="PF00072">
    <property type="entry name" value="Response_reg"/>
    <property type="match status" value="1"/>
</dbReference>
<keyword evidence="6" id="KW-1185">Reference proteome</keyword>
<dbReference type="RefSeq" id="WP_145390744.1">
    <property type="nucleotide sequence ID" value="NZ_CP037423.1"/>
</dbReference>
<dbReference type="GO" id="GO:0000160">
    <property type="term" value="P:phosphorelay signal transduction system"/>
    <property type="evidence" value="ECO:0007669"/>
    <property type="project" value="UniProtKB-KW"/>
</dbReference>
<dbReference type="OrthoDB" id="272828at2"/>
<dbReference type="Gene3D" id="3.40.50.2300">
    <property type="match status" value="1"/>
</dbReference>
<feature type="domain" description="Response regulatory" evidence="4">
    <location>
        <begin position="7"/>
        <end position="122"/>
    </location>
</feature>
<dbReference type="CDD" id="cd00156">
    <property type="entry name" value="REC"/>
    <property type="match status" value="1"/>
</dbReference>
<evidence type="ECO:0000259" key="4">
    <source>
        <dbReference type="PROSITE" id="PS50110"/>
    </source>
</evidence>
<gene>
    <name evidence="5" type="primary">phoP_3</name>
    <name evidence="5" type="ORF">Enr13x_64420</name>
</gene>
<dbReference type="InterPro" id="IPR011006">
    <property type="entry name" value="CheY-like_superfamily"/>
</dbReference>
<proteinExistence type="predicted"/>
<dbReference type="KEGG" id="snep:Enr13x_64420"/>
<evidence type="ECO:0000256" key="2">
    <source>
        <dbReference type="ARBA" id="ARBA00023012"/>
    </source>
</evidence>
<dbReference type="EMBL" id="CP037423">
    <property type="protein sequence ID" value="QDV46533.1"/>
    <property type="molecule type" value="Genomic_DNA"/>
</dbReference>
<protein>
    <submittedName>
        <fullName evidence="5">Alkaline phosphatase synthesis transcriptional regulatory protein PhoP</fullName>
    </submittedName>
</protein>
<evidence type="ECO:0000256" key="3">
    <source>
        <dbReference type="PROSITE-ProRule" id="PRU00169"/>
    </source>
</evidence>
<dbReference type="SMART" id="SM00448">
    <property type="entry name" value="REC"/>
    <property type="match status" value="1"/>
</dbReference>
<evidence type="ECO:0000313" key="5">
    <source>
        <dbReference type="EMBL" id="QDV46533.1"/>
    </source>
</evidence>
<dbReference type="PANTHER" id="PTHR44591:SF14">
    <property type="entry name" value="PROTEIN PILG"/>
    <property type="match status" value="1"/>
</dbReference>
<dbReference type="InterPro" id="IPR001789">
    <property type="entry name" value="Sig_transdc_resp-reg_receiver"/>
</dbReference>
<dbReference type="Proteomes" id="UP000319004">
    <property type="component" value="Chromosome"/>
</dbReference>
<keyword evidence="2" id="KW-0902">Two-component regulatory system</keyword>
<evidence type="ECO:0000256" key="1">
    <source>
        <dbReference type="ARBA" id="ARBA00022553"/>
    </source>
</evidence>
<reference evidence="5 6" key="1">
    <citation type="submission" date="2019-03" db="EMBL/GenBank/DDBJ databases">
        <title>Deep-cultivation of Planctomycetes and their phenomic and genomic characterization uncovers novel biology.</title>
        <authorList>
            <person name="Wiegand S."/>
            <person name="Jogler M."/>
            <person name="Boedeker C."/>
            <person name="Pinto D."/>
            <person name="Vollmers J."/>
            <person name="Rivas-Marin E."/>
            <person name="Kohn T."/>
            <person name="Peeters S.H."/>
            <person name="Heuer A."/>
            <person name="Rast P."/>
            <person name="Oberbeckmann S."/>
            <person name="Bunk B."/>
            <person name="Jeske O."/>
            <person name="Meyerdierks A."/>
            <person name="Storesund J.E."/>
            <person name="Kallscheuer N."/>
            <person name="Luecker S."/>
            <person name="Lage O.M."/>
            <person name="Pohl T."/>
            <person name="Merkel B.J."/>
            <person name="Hornburger P."/>
            <person name="Mueller R.-W."/>
            <person name="Bruemmer F."/>
            <person name="Labrenz M."/>
            <person name="Spormann A.M."/>
            <person name="Op den Camp H."/>
            <person name="Overmann J."/>
            <person name="Amann R."/>
            <person name="Jetten M.S.M."/>
            <person name="Mascher T."/>
            <person name="Medema M.H."/>
            <person name="Devos D.P."/>
            <person name="Kaster A.-K."/>
            <person name="Ovreas L."/>
            <person name="Rohde M."/>
            <person name="Galperin M.Y."/>
            <person name="Jogler C."/>
        </authorList>
    </citation>
    <scope>NUCLEOTIDE SEQUENCE [LARGE SCALE GENOMIC DNA]</scope>
    <source>
        <strain evidence="5 6">Enr13</strain>
    </source>
</reference>
<dbReference type="PANTHER" id="PTHR44591">
    <property type="entry name" value="STRESS RESPONSE REGULATOR PROTEIN 1"/>
    <property type="match status" value="1"/>
</dbReference>
<dbReference type="InterPro" id="IPR050595">
    <property type="entry name" value="Bact_response_regulator"/>
</dbReference>
<evidence type="ECO:0000313" key="6">
    <source>
        <dbReference type="Proteomes" id="UP000319004"/>
    </source>
</evidence>
<organism evidence="5 6">
    <name type="scientific">Stieleria neptunia</name>
    <dbReference type="NCBI Taxonomy" id="2527979"/>
    <lineage>
        <taxon>Bacteria</taxon>
        <taxon>Pseudomonadati</taxon>
        <taxon>Planctomycetota</taxon>
        <taxon>Planctomycetia</taxon>
        <taxon>Pirellulales</taxon>
        <taxon>Pirellulaceae</taxon>
        <taxon>Stieleria</taxon>
    </lineage>
</organism>
<sequence length="154" mass="16161">MPTEKRKVLIAEDNPGLARVLSFKFKSCGFEPITCGNGGEAWKSFCDSQVAAVVSDHEMPIMSGIELIERVREMDATLPCFLVTGRQLELSRDPRVVKLKIQTVFGKPFSPGTVVSAVSDAINQQASASACPPAAAAAPAIGGMPATGLPEASA</sequence>
<dbReference type="AlphaFoldDB" id="A0A518I088"/>
<dbReference type="PROSITE" id="PS50110">
    <property type="entry name" value="RESPONSE_REGULATORY"/>
    <property type="match status" value="1"/>
</dbReference>
<keyword evidence="1 3" id="KW-0597">Phosphoprotein</keyword>
<feature type="modified residue" description="4-aspartylphosphate" evidence="3">
    <location>
        <position position="56"/>
    </location>
</feature>
<accession>A0A518I088</accession>